<dbReference type="RefSeq" id="WP_027894581.1">
    <property type="nucleotide sequence ID" value="NZ_CAMDUG010000154.1"/>
</dbReference>
<proteinExistence type="predicted"/>
<reference evidence="1 2" key="1">
    <citation type="journal article" date="2018" name="Genome Announc.">
        <title>Complete genomes of two Megasphaera elsdenii strains, NCIMB 702410 and ATCC 25940.</title>
        <authorList>
            <person name="Hatmaker E.A."/>
            <person name="O'Dell K."/>
            <person name="Riley L.A."/>
            <person name="Klingeman D.M."/>
            <person name="Guss A.M."/>
        </authorList>
    </citation>
    <scope>NUCLEOTIDE SEQUENCE [LARGE SCALE GENOMIC DNA]</scope>
    <source>
        <strain evidence="1 2">NCIMB702410</strain>
    </source>
</reference>
<sequence length="89" mass="9999">MTVEVGEFIVVGSALAGGMIWICKAFTAPLKETLLKVNDTLAELDKTIQGEREHRHELERDVQCIKDTTQENTRRIEDIEESIEKITGG</sequence>
<dbReference type="AlphaFoldDB" id="A0A2S0M9E5"/>
<gene>
    <name evidence="1" type="ORF">C6Y28_10845</name>
</gene>
<accession>A0A2S0M9E5</accession>
<dbReference type="EMBL" id="CP027569">
    <property type="protein sequence ID" value="AVO28084.1"/>
    <property type="molecule type" value="Genomic_DNA"/>
</dbReference>
<organism evidence="1 2">
    <name type="scientific">Megasphaera elsdenii</name>
    <dbReference type="NCBI Taxonomy" id="907"/>
    <lineage>
        <taxon>Bacteria</taxon>
        <taxon>Bacillati</taxon>
        <taxon>Bacillota</taxon>
        <taxon>Negativicutes</taxon>
        <taxon>Veillonellales</taxon>
        <taxon>Veillonellaceae</taxon>
        <taxon>Megasphaera</taxon>
    </lineage>
</organism>
<name>A0A2S0M9E5_MEGEL</name>
<evidence type="ECO:0000313" key="1">
    <source>
        <dbReference type="EMBL" id="AVO28084.1"/>
    </source>
</evidence>
<protein>
    <submittedName>
        <fullName evidence="1">Uncharacterized protein</fullName>
    </submittedName>
</protein>
<dbReference type="Proteomes" id="UP000238358">
    <property type="component" value="Chromosome"/>
</dbReference>
<evidence type="ECO:0000313" key="2">
    <source>
        <dbReference type="Proteomes" id="UP000238358"/>
    </source>
</evidence>